<organism evidence="1 2">
    <name type="scientific">Eremothecium cymbalariae (strain CBS 270.75 / DBVPG 7215 / KCTC 17166 / NRRL Y-17582)</name>
    <name type="common">Yeast</name>
    <dbReference type="NCBI Taxonomy" id="931890"/>
    <lineage>
        <taxon>Eukaryota</taxon>
        <taxon>Fungi</taxon>
        <taxon>Dikarya</taxon>
        <taxon>Ascomycota</taxon>
        <taxon>Saccharomycotina</taxon>
        <taxon>Saccharomycetes</taxon>
        <taxon>Saccharomycetales</taxon>
        <taxon>Saccharomycetaceae</taxon>
        <taxon>Eremothecium</taxon>
    </lineage>
</organism>
<proteinExistence type="predicted"/>
<dbReference type="KEGG" id="erc:Ecym_4225"/>
<reference evidence="2" key="1">
    <citation type="journal article" date="2012" name="G3 (Bethesda)">
        <title>Pichia sorbitophila, an interspecies yeast hybrid reveals early steps of genome resolution following polyploidization.</title>
        <authorList>
            <person name="Leh Louis V."/>
            <person name="Despons L."/>
            <person name="Friedrich A."/>
            <person name="Martin T."/>
            <person name="Durrens P."/>
            <person name="Casaregola S."/>
            <person name="Neuveglise C."/>
            <person name="Fairhead C."/>
            <person name="Marck C."/>
            <person name="Cruz J.A."/>
            <person name="Straub M.L."/>
            <person name="Kugler V."/>
            <person name="Sacerdot C."/>
            <person name="Uzunov Z."/>
            <person name="Thierry A."/>
            <person name="Weiss S."/>
            <person name="Bleykasten C."/>
            <person name="De Montigny J."/>
            <person name="Jacques N."/>
            <person name="Jung P."/>
            <person name="Lemaire M."/>
            <person name="Mallet S."/>
            <person name="Morel G."/>
            <person name="Richard G.F."/>
            <person name="Sarkar A."/>
            <person name="Savel G."/>
            <person name="Schacherer J."/>
            <person name="Seret M.L."/>
            <person name="Talla E."/>
            <person name="Samson G."/>
            <person name="Jubin C."/>
            <person name="Poulain J."/>
            <person name="Vacherie B."/>
            <person name="Barbe V."/>
            <person name="Pelletier E."/>
            <person name="Sherman D.J."/>
            <person name="Westhof E."/>
            <person name="Weissenbach J."/>
            <person name="Baret P.V."/>
            <person name="Wincker P."/>
            <person name="Gaillardin C."/>
            <person name="Dujon B."/>
            <person name="Souciet J.L."/>
        </authorList>
    </citation>
    <scope>NUCLEOTIDE SEQUENCE [LARGE SCALE GENOMIC DNA]</scope>
    <source>
        <strain evidence="2">CBS 270.75 / DBVPG 7215 / KCTC 17166 / NRRL Y-17582</strain>
    </source>
</reference>
<name>G8JTD9_ERECY</name>
<evidence type="ECO:0000313" key="1">
    <source>
        <dbReference type="EMBL" id="AET39292.1"/>
    </source>
</evidence>
<accession>G8JTD9</accession>
<dbReference type="GO" id="GO:0042790">
    <property type="term" value="P:nucleolar large rRNA transcription by RNA polymerase I"/>
    <property type="evidence" value="ECO:0007669"/>
    <property type="project" value="InterPro"/>
</dbReference>
<dbReference type="EMBL" id="CP002500">
    <property type="protein sequence ID" value="AET39292.1"/>
    <property type="molecule type" value="Genomic_DNA"/>
</dbReference>
<dbReference type="Proteomes" id="UP000006790">
    <property type="component" value="Chromosome 4"/>
</dbReference>
<dbReference type="PANTHER" id="PTHR28079">
    <property type="entry name" value="RNA POLYMERASE I-SPECIFIC TRANSCRIPTION INITIATION FACTOR RRN5"/>
    <property type="match status" value="1"/>
</dbReference>
<dbReference type="GO" id="GO:0000182">
    <property type="term" value="F:rDNA binding"/>
    <property type="evidence" value="ECO:0007669"/>
    <property type="project" value="TreeGrafter"/>
</dbReference>
<sequence length="559" mass="65102">MAKRKLDDDRFITLKRRNYVPLERYCQVFNQEVKCFMDPFNRKNEFRDSVIHIDGKVRYLQDADDGKCIIETDSDKDSEDEELEIAKNYELGTCWTGKEKQMFFHCLSRYSIHTLDEWSDQLPNKSKYEILVYHDVLNTNLNQLKRMNTKKRGGILTKKELPIAYEMDPFFVELEEAYSQLIKTEIEDVVNADHKVELDSTEEGVINWHNWYKRWAPIYSRHRIQEYQPPPKEPPLFSTASEQYVEELLRRYTKKLIFYSVIPHIDKKFVSKDSLKYPDAFLEEITQRTNIEKKKRSPLVESYIWDNDEIEVRTTNLEFPHLITPSDIWKAMIVLRKTGHLMPTLPETVVDTLTKFQLEHEEGKLFKNKNIPQALIVPMLQHKVSSYKLIVGLPSHVDFKKSSPPPTSSLETHPASSPLRAISSVPSSALTILHNSKLPIRPAPPLAFEEDHLIMEKKLFSLCGKKSALLPYARFIADDPYNSTDNPFYERLFLFDALSTNALDVNNSRLYQHALVLHMHAPAEHLPHQQHSTVSLESSTTPSENDIPAAILDLYQYYG</sequence>
<dbReference type="PANTHER" id="PTHR28079:SF1">
    <property type="entry name" value="RNA POLYMERASE I-SPECIFIC TRANSCRIPTION INITIATION FACTOR RRN5"/>
    <property type="match status" value="1"/>
</dbReference>
<dbReference type="eggNOG" id="ENOG502RY38">
    <property type="taxonomic scope" value="Eukaryota"/>
</dbReference>
<dbReference type="GO" id="GO:0000500">
    <property type="term" value="C:RNA polymerase I upstream activating factor complex"/>
    <property type="evidence" value="ECO:0007669"/>
    <property type="project" value="InterPro"/>
</dbReference>
<dbReference type="FunCoup" id="G8JTD9">
    <property type="interactions" value="41"/>
</dbReference>
<dbReference type="HOGENOM" id="CLU_024706_1_0_1"/>
<dbReference type="GO" id="GO:0001181">
    <property type="term" value="F:RNA polymerase I general transcription initiation factor activity"/>
    <property type="evidence" value="ECO:0007669"/>
    <property type="project" value="TreeGrafter"/>
</dbReference>
<dbReference type="STRING" id="931890.G8JTD9"/>
<dbReference type="RefSeq" id="XP_003646109.1">
    <property type="nucleotide sequence ID" value="XM_003646061.1"/>
</dbReference>
<protein>
    <submittedName>
        <fullName evidence="1">Uncharacterized protein</fullName>
    </submittedName>
</protein>
<dbReference type="GeneID" id="11469412"/>
<dbReference type="InParanoid" id="G8JTD9"/>
<dbReference type="OMA" id="HCLSRYS"/>
<gene>
    <name evidence="1" type="ordered locus">Ecym_4225</name>
</gene>
<dbReference type="AlphaFoldDB" id="G8JTD9"/>
<dbReference type="GO" id="GO:0006361">
    <property type="term" value="P:transcription initiation at RNA polymerase I promoter"/>
    <property type="evidence" value="ECO:0007669"/>
    <property type="project" value="TreeGrafter"/>
</dbReference>
<dbReference type="InterPro" id="IPR039601">
    <property type="entry name" value="Rrn5"/>
</dbReference>
<keyword evidence="2" id="KW-1185">Reference proteome</keyword>
<dbReference type="OrthoDB" id="2240312at2759"/>
<evidence type="ECO:0000313" key="2">
    <source>
        <dbReference type="Proteomes" id="UP000006790"/>
    </source>
</evidence>